<keyword evidence="4" id="KW-0548">Nucleotidyltransferase</keyword>
<dbReference type="Pfam" id="PF12627">
    <property type="entry name" value="PolyA_pol_RNAbd"/>
    <property type="match status" value="1"/>
</dbReference>
<dbReference type="GO" id="GO:0000049">
    <property type="term" value="F:tRNA binding"/>
    <property type="evidence" value="ECO:0007669"/>
    <property type="project" value="TreeGrafter"/>
</dbReference>
<organism evidence="11">
    <name type="scientific">Candidatus Odyssella thessalonicensis</name>
    <dbReference type="NCBI Taxonomy" id="84647"/>
    <lineage>
        <taxon>Bacteria</taxon>
        <taxon>Pseudomonadati</taxon>
        <taxon>Pseudomonadota</taxon>
        <taxon>Alphaproteobacteria</taxon>
        <taxon>Holosporales</taxon>
        <taxon>Candidatus Paracaedibacteraceae</taxon>
        <taxon>Candidatus Odyssella</taxon>
    </lineage>
</organism>
<evidence type="ECO:0000256" key="2">
    <source>
        <dbReference type="ARBA" id="ARBA00022679"/>
    </source>
</evidence>
<dbReference type="Gene3D" id="3.30.460.10">
    <property type="entry name" value="Beta Polymerase, domain 2"/>
    <property type="match status" value="1"/>
</dbReference>
<evidence type="ECO:0000256" key="8">
    <source>
        <dbReference type="RuleBase" id="RU003953"/>
    </source>
</evidence>
<dbReference type="PANTHER" id="PTHR46173:SF1">
    <property type="entry name" value="CCA TRNA NUCLEOTIDYLTRANSFERASE 1, MITOCHONDRIAL"/>
    <property type="match status" value="1"/>
</dbReference>
<keyword evidence="8" id="KW-0694">RNA-binding</keyword>
<keyword evidence="6" id="KW-0547">Nucleotide-binding</keyword>
<dbReference type="PANTHER" id="PTHR46173">
    <property type="entry name" value="CCA TRNA NUCLEOTIDYLTRANSFERASE 1, MITOCHONDRIAL"/>
    <property type="match status" value="1"/>
</dbReference>
<evidence type="ECO:0000313" key="11">
    <source>
        <dbReference type="EMBL" id="ADI50095.1"/>
    </source>
</evidence>
<accession>D9I3B7</accession>
<keyword evidence="2 8" id="KW-0808">Transferase</keyword>
<dbReference type="CDD" id="cd05398">
    <property type="entry name" value="NT_ClassII-CCAase"/>
    <property type="match status" value="1"/>
</dbReference>
<dbReference type="GO" id="GO:0000166">
    <property type="term" value="F:nucleotide binding"/>
    <property type="evidence" value="ECO:0007669"/>
    <property type="project" value="UniProtKB-KW"/>
</dbReference>
<dbReference type="GO" id="GO:0008033">
    <property type="term" value="P:tRNA processing"/>
    <property type="evidence" value="ECO:0007669"/>
    <property type="project" value="UniProtKB-KW"/>
</dbReference>
<protein>
    <recommendedName>
        <fullName evidence="12">CCA tRNA nucleotidyltransferase</fullName>
    </recommendedName>
</protein>
<dbReference type="Gene3D" id="1.10.3090.10">
    <property type="entry name" value="cca-adding enzyme, domain 2"/>
    <property type="match status" value="2"/>
</dbReference>
<dbReference type="InterPro" id="IPR032828">
    <property type="entry name" value="PolyA_RNA-bd"/>
</dbReference>
<evidence type="ECO:0000256" key="6">
    <source>
        <dbReference type="ARBA" id="ARBA00022741"/>
    </source>
</evidence>
<comment type="similarity">
    <text evidence="8">Belongs to the tRNA nucleotidyltransferase/poly(A) polymerase family.</text>
</comment>
<dbReference type="SUPFAM" id="SSF81301">
    <property type="entry name" value="Nucleotidyltransferase"/>
    <property type="match status" value="1"/>
</dbReference>
<sequence>MAINISPLLSIKKIYDDAGFPLRFVGGCVRDTLLGLTPNDIDLASPLPPEQGLALLAAQGYTVIPTGMEHGTFTLVIDKVPYEITTLRRDVATDGRRATIAYTDKWEEDAARRDFTINALYMDFDGTIYDYANGQQDLKKGTVRFIGQAADRIQEDYLRILRFFRFHQRFSKQPVSCELKAIFQKFSPQIKTLSAERITKEFLLLLESSNPLLELSIMDECQILPQFLESYELDNLKLLLDMEMSVSAAPSALRRFHALKCSSHQLRLSNKQSKYLAALNLLEAEMSSHSLFYLAYKYGLPEILDIFLVRQESKRWLEFKSLVIPPFPLNGQDLITIGIKPGARLGKALNDAEYQWAASEYKLTKENLLQYLTATLRDG</sequence>
<dbReference type="SUPFAM" id="SSF81891">
    <property type="entry name" value="Poly A polymerase C-terminal region-like"/>
    <property type="match status" value="1"/>
</dbReference>
<dbReference type="AlphaFoldDB" id="D9I3B7"/>
<evidence type="ECO:0000259" key="9">
    <source>
        <dbReference type="Pfam" id="PF01743"/>
    </source>
</evidence>
<evidence type="ECO:0000259" key="10">
    <source>
        <dbReference type="Pfam" id="PF12627"/>
    </source>
</evidence>
<dbReference type="Pfam" id="PF01743">
    <property type="entry name" value="PolyA_pol"/>
    <property type="match status" value="1"/>
</dbReference>
<evidence type="ECO:0000256" key="4">
    <source>
        <dbReference type="ARBA" id="ARBA00022695"/>
    </source>
</evidence>
<name>D9I3B7_9PROT</name>
<dbReference type="InterPro" id="IPR002646">
    <property type="entry name" value="PolA_pol_head_dom"/>
</dbReference>
<evidence type="ECO:0000256" key="5">
    <source>
        <dbReference type="ARBA" id="ARBA00022723"/>
    </source>
</evidence>
<keyword evidence="7" id="KW-0460">Magnesium</keyword>
<feature type="non-terminal residue" evidence="11">
    <location>
        <position position="379"/>
    </location>
</feature>
<dbReference type="GO" id="GO:0016779">
    <property type="term" value="F:nucleotidyltransferase activity"/>
    <property type="evidence" value="ECO:0007669"/>
    <property type="project" value="UniProtKB-KW"/>
</dbReference>
<evidence type="ECO:0000256" key="3">
    <source>
        <dbReference type="ARBA" id="ARBA00022694"/>
    </source>
</evidence>
<dbReference type="EMBL" id="HM072500">
    <property type="protein sequence ID" value="ADI50095.1"/>
    <property type="molecule type" value="Genomic_DNA"/>
</dbReference>
<evidence type="ECO:0000256" key="7">
    <source>
        <dbReference type="ARBA" id="ARBA00022842"/>
    </source>
</evidence>
<keyword evidence="5" id="KW-0479">Metal-binding</keyword>
<dbReference type="InterPro" id="IPR050264">
    <property type="entry name" value="Bact_CCA-adding_enz_type3_sf"/>
</dbReference>
<comment type="cofactor">
    <cofactor evidence="1">
        <name>Mg(2+)</name>
        <dbReference type="ChEBI" id="CHEBI:18420"/>
    </cofactor>
</comment>
<feature type="domain" description="tRNA nucleotidyltransferase/poly(A) polymerase RNA and SrmB- binding" evidence="10">
    <location>
        <begin position="180"/>
        <end position="230"/>
    </location>
</feature>
<evidence type="ECO:0008006" key="12">
    <source>
        <dbReference type="Google" id="ProtNLM"/>
    </source>
</evidence>
<feature type="domain" description="Poly A polymerase head" evidence="9">
    <location>
        <begin position="22"/>
        <end position="144"/>
    </location>
</feature>
<reference evidence="11" key="1">
    <citation type="submission" date="2010-04" db="EMBL/GenBank/DDBJ databases">
        <title>Phylogenomics of Odyssella thessalonicensis, a new Alphaproteobacteria order.</title>
        <authorList>
            <person name="Madoui M.-A."/>
            <person name="Robert C."/>
            <person name="Raoult D."/>
        </authorList>
    </citation>
    <scope>NUCLEOTIDE SEQUENCE</scope>
    <source>
        <strain evidence="11">L13</strain>
    </source>
</reference>
<dbReference type="GO" id="GO:0046872">
    <property type="term" value="F:metal ion binding"/>
    <property type="evidence" value="ECO:0007669"/>
    <property type="project" value="UniProtKB-KW"/>
</dbReference>
<dbReference type="InterPro" id="IPR043519">
    <property type="entry name" value="NT_sf"/>
</dbReference>
<proteinExistence type="inferred from homology"/>
<evidence type="ECO:0000256" key="1">
    <source>
        <dbReference type="ARBA" id="ARBA00001946"/>
    </source>
</evidence>
<keyword evidence="3" id="KW-0819">tRNA processing</keyword>